<dbReference type="GO" id="GO:0061775">
    <property type="term" value="F:cohesin loader activity"/>
    <property type="evidence" value="ECO:0007669"/>
    <property type="project" value="InterPro"/>
</dbReference>
<gene>
    <name evidence="9" type="primary">Nipbl</name>
    <name evidence="9" type="ORF">g.74402</name>
</gene>
<dbReference type="PANTHER" id="PTHR21704:SF18">
    <property type="entry name" value="NIPPED-B-LIKE PROTEIN"/>
    <property type="match status" value="1"/>
</dbReference>
<organism evidence="9">
    <name type="scientific">Lygus hesperus</name>
    <name type="common">Western plant bug</name>
    <dbReference type="NCBI Taxonomy" id="30085"/>
    <lineage>
        <taxon>Eukaryota</taxon>
        <taxon>Metazoa</taxon>
        <taxon>Ecdysozoa</taxon>
        <taxon>Arthropoda</taxon>
        <taxon>Hexapoda</taxon>
        <taxon>Insecta</taxon>
        <taxon>Pterygota</taxon>
        <taxon>Neoptera</taxon>
        <taxon>Paraneoptera</taxon>
        <taxon>Hemiptera</taxon>
        <taxon>Heteroptera</taxon>
        <taxon>Panheteroptera</taxon>
        <taxon>Cimicomorpha</taxon>
        <taxon>Miridae</taxon>
        <taxon>Mirini</taxon>
        <taxon>Lygus</taxon>
    </lineage>
</organism>
<feature type="region of interest" description="Disordered" evidence="7">
    <location>
        <begin position="1008"/>
        <end position="1058"/>
    </location>
</feature>
<comment type="similarity">
    <text evidence="2 6">Belongs to the SCC2/Nipped-B family.</text>
</comment>
<keyword evidence="3 6" id="KW-0677">Repeat</keyword>
<dbReference type="InterPro" id="IPR026003">
    <property type="entry name" value="Cohesin_HEAT"/>
</dbReference>
<feature type="compositionally biased region" description="Basic and acidic residues" evidence="7">
    <location>
        <begin position="372"/>
        <end position="389"/>
    </location>
</feature>
<sequence>MFSVKCIIMNGEIPSVPITTLAGISSLSDLLPEMPLPSPLPQSMGNKSLLFHPRVAEEANILLSLKDDTLVPQLAQSLSQTSAINIELKDNYAANECNSLNQESMPELLKSILLRDPTVFDGVCANTTAPWNPPGIVRDATNISVITPVVDGKIIPSNNFSKHLPFESTDNKFLSEIQKDLLADLKDRNFESFLSNVPTPTPSTSGINVAGPSSSGVSVNKVNESKAIKLASPTKQPEVSPFSNVNRGVIQSPAVAKSQNSDTKTPDKVKDKTPTTTKTPLVPSLLSTPSSSTPPRPLHVDRIQNDFSAKIAECLINQGVIKRTPDPSKSGEKEDEKAESENKPQADESDSKPDRKDDIKFDNKPVVRLNRLSKEDQAMMQKSLKEFAENKPGLANKLGLTKPKSEKDSTSDSEDEAPRNRRKIFKARDKERALQRKKEKDKIKEKPEEHNDVEDRRRKRVPIIKDEDDEDEGESTPPTPKHKYRKVEKKLVPVLEKLSVDELMETNTYQRFNKSIERIFEDVEDVDITADVGEDGDCPSEALISKYQLQDLCSEAAKLNSLGAMESIPTGKLIKLLTILERNIRDGAKVSPISDPNDDEEERKLFMELAMDRVMRAVDASLTALYILTSPNMHKQVYLEDVIDRVIIFTKFQLHNTIYPAYDPVYRVQTKDKDGFVTPGRKKRGNTKEVREKTVLTLYTKLTEVVSLLGELLSIQKLTDNSVLHASSMGISPFFVERVSDLQLSALKLVTTIFAKYEKHRKLLLDDILASMARLPSSKRSLRSYRLSSEEYIQMLTALVLQLVQSMVEIPPNLTLKQQDTSVDPDIVIVSKFKAARSTASNFLYVFLAKCSSKSEEIDYRPLFENFVQDLLTTVNKPDWPAAELMLSVLGNLLVNNFVNKSLEMSLRVASLDYLGVVAARLRKDSVTSHLKVSTIDQIIKDIKLEELKDDEGQAKGDIKPVKDEDDRTQFLQRVLLDYLAIRGQNEAVLAHARHFYIAQWYQDVASPSSAPQQASPSKKVKKPKKKSRRKVESSDEDDTTTEEEEEEKEENPLTNLKEQKINDAKKQFFLNKIKPFSDDGDSKKTQILQTYIDYSSAELITRYLASKRPFSQSFDVYLKHILKVLTETSVLIRTKAMKCLTSIVEVDPSVLGLKEMQLGVSHSFLDHSTSVREAAVDLVGKFILSRPELIPKYYDMLSARILDTGVSVRKRVIKILKDVCIECPTFPKIPEICVKIIRRVNDEDGIRKLVLEVFQNMWFTPVKEKPNLDAESLVRKVMNITDVVAATNDMSMEWFEQLLLSLFKPKDDAKDDTDRNKGPVEVPKSILDACRQIVDCLIETVVRLDGQGEDSQRLVSCMLLLYLFAKIRPQLLVHHATVLQPYLSLKCKTQGDYQIISCVARTLELVVPLIEHPSEMFLARLEEDSVKLMMQQDPSVVLSCVSCLGSIVNNVTRNFSLIRDCLKKYHGFLISYKSLLEAGNSTPEHILRCRPGFRRSMFVVGLLLRFFDFTDPEVVGDLSPSIKDDVFQTFLFFLYNDKDSQHYTLKAVGSVCIRHYELMLQNELKGLYRSYLSDLDAPLQMKIQVLNNIENYLQEEERKMIKQDLEWAKMSKQENLKEMGDVTSGMASTVIQVFLKDTLESFIHPHSAVRNAALKVIQLILAQGLVHPVQMVPYLISMGTDDDKSLSISADKQLQDIEKKYPGFIHMKAQSGIKLSYKLQRLLQNADVVRGFRLKEGELPGALNAFLYSLLRTKQQRRALVLSILRQFDEQYKTSLTQMLYLADNLAYFPYQVQDEPLFIIHHIDIMLSVTGTNLLQSFREALIPIPGEEGIDRSQNEDEEEDEDEDTLLSRIPEDTGALQDVLTASQGCLLLLVLKQHLKTLYGFNDAKITQYSPSESSKIYEKSVSRKSNNKFNPKGTIQKLKEGAPPAVLDDEARRALVNEYLEFKTLIMNLDPDDVDDDDDGGGKFPTGEGGGVILRVREIIQKKTEESEAAAAADGSPPKVPKLTIIATKVDPRSHRHKSRKTERHKKHNHKRKRKISSDDSEDEYNSDPDFYA</sequence>
<feature type="compositionally biased region" description="Basic and acidic residues" evidence="7">
    <location>
        <begin position="264"/>
        <end position="273"/>
    </location>
</feature>
<evidence type="ECO:0000256" key="4">
    <source>
        <dbReference type="ARBA" id="ARBA00023242"/>
    </source>
</evidence>
<evidence type="ECO:0000256" key="7">
    <source>
        <dbReference type="SAM" id="MobiDB-lite"/>
    </source>
</evidence>
<dbReference type="Gene3D" id="1.25.10.10">
    <property type="entry name" value="Leucine-rich Repeat Variant"/>
    <property type="match status" value="2"/>
</dbReference>
<dbReference type="InterPro" id="IPR024986">
    <property type="entry name" value="Nipped-B_C"/>
</dbReference>
<dbReference type="InterPro" id="IPR016024">
    <property type="entry name" value="ARM-type_fold"/>
</dbReference>
<protein>
    <recommendedName>
        <fullName evidence="6">Nipped-B protein</fullName>
    </recommendedName>
</protein>
<feature type="compositionally biased region" description="Basic and acidic residues" evidence="7">
    <location>
        <begin position="426"/>
        <end position="456"/>
    </location>
</feature>
<dbReference type="InterPro" id="IPR033031">
    <property type="entry name" value="Scc2/Nipped-B"/>
</dbReference>
<feature type="region of interest" description="Disordered" evidence="7">
    <location>
        <begin position="318"/>
        <end position="485"/>
    </location>
</feature>
<accession>A0A146KY96</accession>
<dbReference type="GO" id="GO:0140588">
    <property type="term" value="P:chromatin looping"/>
    <property type="evidence" value="ECO:0007669"/>
    <property type="project" value="InterPro"/>
</dbReference>
<feature type="compositionally biased region" description="Low complexity" evidence="7">
    <location>
        <begin position="274"/>
        <end position="291"/>
    </location>
</feature>
<comment type="subcellular location">
    <subcellularLocation>
        <location evidence="1 6">Nucleus</location>
    </subcellularLocation>
</comment>
<name>A0A146KY96_LYGHE</name>
<evidence type="ECO:0000256" key="3">
    <source>
        <dbReference type="ARBA" id="ARBA00022737"/>
    </source>
</evidence>
<dbReference type="Pfam" id="PF12765">
    <property type="entry name" value="Cohesin_HEAT"/>
    <property type="match status" value="1"/>
</dbReference>
<evidence type="ECO:0000256" key="2">
    <source>
        <dbReference type="ARBA" id="ARBA00009252"/>
    </source>
</evidence>
<dbReference type="GO" id="GO:0010468">
    <property type="term" value="P:regulation of gene expression"/>
    <property type="evidence" value="ECO:0007669"/>
    <property type="project" value="InterPro"/>
</dbReference>
<keyword evidence="5 6" id="KW-0131">Cell cycle</keyword>
<evidence type="ECO:0000256" key="1">
    <source>
        <dbReference type="ARBA" id="ARBA00004123"/>
    </source>
</evidence>
<evidence type="ECO:0000313" key="9">
    <source>
        <dbReference type="EMBL" id="JAQ00565.1"/>
    </source>
</evidence>
<proteinExistence type="inferred from homology"/>
<evidence type="ECO:0000256" key="5">
    <source>
        <dbReference type="ARBA" id="ARBA00023306"/>
    </source>
</evidence>
<feature type="region of interest" description="Disordered" evidence="7">
    <location>
        <begin position="1992"/>
        <end position="2060"/>
    </location>
</feature>
<dbReference type="SUPFAM" id="SSF48371">
    <property type="entry name" value="ARM repeat"/>
    <property type="match status" value="1"/>
</dbReference>
<feature type="compositionally biased region" description="Basic residues" evidence="7">
    <location>
        <begin position="2021"/>
        <end position="2042"/>
    </location>
</feature>
<evidence type="ECO:0000256" key="6">
    <source>
        <dbReference type="RuleBase" id="RU364107"/>
    </source>
</evidence>
<dbReference type="EMBL" id="GDHC01018064">
    <property type="protein sequence ID" value="JAQ00565.1"/>
    <property type="molecule type" value="Transcribed_RNA"/>
</dbReference>
<feature type="compositionally biased region" description="Basic residues" evidence="7">
    <location>
        <begin position="1019"/>
        <end position="1030"/>
    </location>
</feature>
<evidence type="ECO:0000259" key="8">
    <source>
        <dbReference type="Pfam" id="PF12830"/>
    </source>
</evidence>
<keyword evidence="4 6" id="KW-0539">Nucleus</keyword>
<dbReference type="GO" id="GO:1990414">
    <property type="term" value="P:replication-born double-strand break repair via sister chromatid exchange"/>
    <property type="evidence" value="ECO:0007669"/>
    <property type="project" value="TreeGrafter"/>
</dbReference>
<dbReference type="CDD" id="cd23958">
    <property type="entry name" value="SCC2"/>
    <property type="match status" value="1"/>
</dbReference>
<reference evidence="9" key="1">
    <citation type="journal article" date="2016" name="Gigascience">
        <title>De novo construction of an expanded transcriptome assembly for the western tarnished plant bug, Lygus hesperus.</title>
        <authorList>
            <person name="Tassone E.E."/>
            <person name="Geib S.M."/>
            <person name="Hall B."/>
            <person name="Fabrick J.A."/>
            <person name="Brent C.S."/>
            <person name="Hull J.J."/>
        </authorList>
    </citation>
    <scope>NUCLEOTIDE SEQUENCE</scope>
</reference>
<feature type="domain" description="Sister chromatid cohesion C-terminal" evidence="8">
    <location>
        <begin position="1628"/>
        <end position="1807"/>
    </location>
</feature>
<dbReference type="PANTHER" id="PTHR21704">
    <property type="entry name" value="NIPPED-B-LIKE PROTEIN DELANGIN SCC2-RELATED"/>
    <property type="match status" value="1"/>
</dbReference>
<dbReference type="Pfam" id="PF12830">
    <property type="entry name" value="Nipped-B_C"/>
    <property type="match status" value="1"/>
</dbReference>
<dbReference type="GO" id="GO:0071169">
    <property type="term" value="P:establishment of protein localization to chromatin"/>
    <property type="evidence" value="ECO:0007669"/>
    <property type="project" value="TreeGrafter"/>
</dbReference>
<dbReference type="GO" id="GO:0034087">
    <property type="term" value="P:establishment of mitotic sister chromatid cohesion"/>
    <property type="evidence" value="ECO:0007669"/>
    <property type="project" value="TreeGrafter"/>
</dbReference>
<dbReference type="GO" id="GO:0003682">
    <property type="term" value="F:chromatin binding"/>
    <property type="evidence" value="ECO:0007669"/>
    <property type="project" value="TreeGrafter"/>
</dbReference>
<dbReference type="GO" id="GO:0090694">
    <property type="term" value="C:Scc2-Scc4 cohesin loading complex"/>
    <property type="evidence" value="ECO:0007669"/>
    <property type="project" value="TreeGrafter"/>
</dbReference>
<feature type="compositionally biased region" description="Low complexity" evidence="7">
    <location>
        <begin position="1008"/>
        <end position="1018"/>
    </location>
</feature>
<dbReference type="InterPro" id="IPR011989">
    <property type="entry name" value="ARM-like"/>
</dbReference>
<feature type="compositionally biased region" description="Acidic residues" evidence="7">
    <location>
        <begin position="1035"/>
        <end position="1050"/>
    </location>
</feature>
<feature type="compositionally biased region" description="Basic and acidic residues" evidence="7">
    <location>
        <begin position="323"/>
        <end position="365"/>
    </location>
</feature>
<feature type="region of interest" description="Disordered" evidence="7">
    <location>
        <begin position="251"/>
        <end position="300"/>
    </location>
</feature>